<dbReference type="SUPFAM" id="SSF81593">
    <property type="entry name" value="Nucleotidyltransferase substrate binding subunit/domain"/>
    <property type="match status" value="1"/>
</dbReference>
<dbReference type="InterPro" id="IPR043519">
    <property type="entry name" value="NT_sf"/>
</dbReference>
<comment type="cofactor">
    <cofactor evidence="8">
        <name>Mg(2+)</name>
        <dbReference type="ChEBI" id="CHEBI:18420"/>
    </cofactor>
</comment>
<dbReference type="CDD" id="cd04899">
    <property type="entry name" value="ACT_ACR-UUR-like_2"/>
    <property type="match status" value="1"/>
</dbReference>
<dbReference type="EMBL" id="VKAD01000001">
    <property type="protein sequence ID" value="TXR54085.1"/>
    <property type="molecule type" value="Genomic_DNA"/>
</dbReference>
<dbReference type="GO" id="GO:0008081">
    <property type="term" value="F:phosphoric diester hydrolase activity"/>
    <property type="evidence" value="ECO:0007669"/>
    <property type="project" value="UniProtKB-UniRule"/>
</dbReference>
<evidence type="ECO:0000313" key="12">
    <source>
        <dbReference type="Proteomes" id="UP000321764"/>
    </source>
</evidence>
<comment type="caution">
    <text evidence="11">The sequence shown here is derived from an EMBL/GenBank/DDBJ whole genome shotgun (WGS) entry which is preliminary data.</text>
</comment>
<evidence type="ECO:0000256" key="1">
    <source>
        <dbReference type="ARBA" id="ARBA00022679"/>
    </source>
</evidence>
<accession>A0A5C8Z7M3</accession>
<evidence type="ECO:0000256" key="8">
    <source>
        <dbReference type="HAMAP-Rule" id="MF_00277"/>
    </source>
</evidence>
<dbReference type="InterPro" id="IPR002912">
    <property type="entry name" value="ACT_dom"/>
</dbReference>
<keyword evidence="2 8" id="KW-0548">Nucleotidyltransferase</keyword>
<reference evidence="11 12" key="1">
    <citation type="submission" date="2019-07" db="EMBL/GenBank/DDBJ databases">
        <title>Reinekea sp. strain SSH23 genome sequencing and assembly.</title>
        <authorList>
            <person name="Kim I."/>
        </authorList>
    </citation>
    <scope>NUCLEOTIDE SEQUENCE [LARGE SCALE GENOMIC DNA]</scope>
    <source>
        <strain evidence="11 12">SSH23</strain>
    </source>
</reference>
<dbReference type="Pfam" id="PF01909">
    <property type="entry name" value="NTP_transf_2"/>
    <property type="match status" value="1"/>
</dbReference>
<dbReference type="EC" id="3.1.4.-" evidence="8"/>
<dbReference type="CDD" id="cd00077">
    <property type="entry name" value="HDc"/>
    <property type="match status" value="1"/>
</dbReference>
<sequence length="894" mass="102934">MDLSRYLNHSLIDTNALSEQLKSGKPIPVLKQALQGIDQALNDQYRDDASIRDLVFGRAAAMDAVLRCIWQLFDWQGSDQIALLAVGGYGRGELLPSSDIDLLFLFNEESDIDANVSSLQDFLTLLWDIKLEVGHSVRTIQACITEARNDVTITTNLMESRVLLGNTQLREQLNLSIGPDSIWPSPEFYQAKITEQFDRHKKYNDTEYNLEPNVKGGLGALRDIQNIGWVAKRHFGDDALVDLIERGFLTTEECQELQKGQDFLWRVRYALHMITGREEDRLTFELQEQVAELFGYETQEGKLLAVEQLMRDYFRQVFRLNTLNMMLLQHFDQTILNSAESDTIEPINNRFQVRNGYIEACSDQVFSRTPCALMEVFVLFAQQANVKGIHASTMRLIFAHRHLIDAAFRQDLSNITFFMELLRSREGVYHSLRYMNQLGVLGLYLPEFGRIIGQMQFDLFHVYTVDAHTLLTIRTLRSFRHENNTARFPIATAAIDQLSKPELIYIAALYHDIGKGRQGDHAIEGAIDVRRFAQRHRLSPWETQLVTWLVENHLLMSRVAQREDISDPDIINWFAQEVGDLQTLNYLYAHTVADIYATNPNLWNSWRASLIERLYKETKRALRRGLANPMQKEELVLETQLEAIKILEQQGMSKELALELWDNPKDDYFLRETPENIAWHTKSIYDHGSKKPLVLLRETDQKRFAGGTQVFIYAPDRPHLFGDIAATLDTLNLDIQDARIMTSSTSDFSLDTFIVLEHDGQSIGNNQERLDEIQQRLLFEIENPNDSPIPTRRVPRQLKHFQVPAEVTVSNDTEYQKTVVEIMAADRPGLLADIGRCFRRLDLTLYSARISTMGEHVEDVFFILNKDGEQLSDLDIVQQLKDELLETISEVMER</sequence>
<dbReference type="PIRSF" id="PIRSF006288">
    <property type="entry name" value="PII_uridyltransf"/>
    <property type="match status" value="1"/>
</dbReference>
<dbReference type="InterPro" id="IPR006674">
    <property type="entry name" value="HD_domain"/>
</dbReference>
<dbReference type="SMART" id="SM00471">
    <property type="entry name" value="HDc"/>
    <property type="match status" value="1"/>
</dbReference>
<dbReference type="EC" id="2.7.7.59" evidence="8"/>
<dbReference type="CDD" id="cd05401">
    <property type="entry name" value="NT_GlnE_GlnD_like"/>
    <property type="match status" value="1"/>
</dbReference>
<dbReference type="HAMAP" id="MF_00277">
    <property type="entry name" value="PII_uridylyl_transf"/>
    <property type="match status" value="1"/>
</dbReference>
<dbReference type="PANTHER" id="PTHR47320">
    <property type="entry name" value="BIFUNCTIONAL URIDYLYLTRANSFERASE/URIDYLYL-REMOVING ENZYME"/>
    <property type="match status" value="1"/>
</dbReference>
<keyword evidence="1 8" id="KW-0808">Transferase</keyword>
<dbReference type="AlphaFoldDB" id="A0A5C8Z7M3"/>
<dbReference type="CDD" id="cd04900">
    <property type="entry name" value="ACT_UUR-like_1"/>
    <property type="match status" value="1"/>
</dbReference>
<dbReference type="SUPFAM" id="SSF81301">
    <property type="entry name" value="Nucleotidyltransferase"/>
    <property type="match status" value="1"/>
</dbReference>
<evidence type="ECO:0000259" key="10">
    <source>
        <dbReference type="PROSITE" id="PS51831"/>
    </source>
</evidence>
<feature type="domain" description="ACT" evidence="9">
    <location>
        <begin position="819"/>
        <end position="894"/>
    </location>
</feature>
<dbReference type="SUPFAM" id="SSF109604">
    <property type="entry name" value="HD-domain/PDEase-like"/>
    <property type="match status" value="1"/>
</dbReference>
<keyword evidence="12" id="KW-1185">Reference proteome</keyword>
<evidence type="ECO:0000313" key="11">
    <source>
        <dbReference type="EMBL" id="TXR54085.1"/>
    </source>
</evidence>
<comment type="catalytic activity">
    <reaction evidence="8">
        <text>[protein-PII]-L-tyrosine + UTP = [protein-PII]-uridylyl-L-tyrosine + diphosphate</text>
        <dbReference type="Rhea" id="RHEA:13673"/>
        <dbReference type="Rhea" id="RHEA-COMP:12147"/>
        <dbReference type="Rhea" id="RHEA-COMP:12148"/>
        <dbReference type="ChEBI" id="CHEBI:33019"/>
        <dbReference type="ChEBI" id="CHEBI:46398"/>
        <dbReference type="ChEBI" id="CHEBI:46858"/>
        <dbReference type="ChEBI" id="CHEBI:90602"/>
        <dbReference type="EC" id="2.7.7.59"/>
    </reaction>
</comment>
<proteinExistence type="inferred from homology"/>
<dbReference type="NCBIfam" id="TIGR01693">
    <property type="entry name" value="UTase_glnD"/>
    <property type="match status" value="1"/>
</dbReference>
<evidence type="ECO:0000256" key="5">
    <source>
        <dbReference type="ARBA" id="ARBA00022842"/>
    </source>
</evidence>
<protein>
    <recommendedName>
        <fullName evidence="8">Bifunctional uridylyltransferase/uridylyl-removing enzyme</fullName>
        <shortName evidence="8">UTase/UR</shortName>
    </recommendedName>
    <alternativeName>
        <fullName evidence="8">Bifunctional [protein-PII] modification enzyme</fullName>
    </alternativeName>
    <alternativeName>
        <fullName evidence="8">Bifunctional nitrogen sensor protein</fullName>
    </alternativeName>
    <domain>
        <recommendedName>
            <fullName evidence="8">[Protein-PII] uridylyltransferase</fullName>
            <shortName evidence="8">PII uridylyltransferase</shortName>
            <shortName evidence="8">UTase</shortName>
            <ecNumber evidence="8">2.7.7.59</ecNumber>
        </recommendedName>
    </domain>
    <domain>
        <recommendedName>
            <fullName evidence="8">[Protein-PII]-UMP uridylyl-removing enzyme</fullName>
            <shortName evidence="8">UR</shortName>
            <ecNumber evidence="8">3.1.4.-</ecNumber>
        </recommendedName>
    </domain>
</protein>
<dbReference type="InterPro" id="IPR013546">
    <property type="entry name" value="PII_UdlTrfase/GS_AdlTrfase"/>
</dbReference>
<dbReference type="GO" id="GO:0006808">
    <property type="term" value="P:regulation of nitrogen utilization"/>
    <property type="evidence" value="ECO:0007669"/>
    <property type="project" value="UniProtKB-UniRule"/>
</dbReference>
<dbReference type="PANTHER" id="PTHR47320:SF1">
    <property type="entry name" value="BIFUNCTIONAL URIDYLYLTRANSFERASE_URIDYLYL-REMOVING ENZYME"/>
    <property type="match status" value="1"/>
</dbReference>
<evidence type="ECO:0000259" key="9">
    <source>
        <dbReference type="PROSITE" id="PS51671"/>
    </source>
</evidence>
<evidence type="ECO:0000256" key="3">
    <source>
        <dbReference type="ARBA" id="ARBA00022737"/>
    </source>
</evidence>
<comment type="caution">
    <text evidence="8">Lacks conserved residue(s) required for the propagation of feature annotation.</text>
</comment>
<dbReference type="SUPFAM" id="SSF55021">
    <property type="entry name" value="ACT-like"/>
    <property type="match status" value="2"/>
</dbReference>
<dbReference type="InterPro" id="IPR003607">
    <property type="entry name" value="HD/PDEase_dom"/>
</dbReference>
<dbReference type="GO" id="GO:0008893">
    <property type="term" value="F:guanosine-3',5'-bis(diphosphate) 3'-diphosphatase activity"/>
    <property type="evidence" value="ECO:0007669"/>
    <property type="project" value="UniProtKB-EC"/>
</dbReference>
<evidence type="ECO:0000256" key="2">
    <source>
        <dbReference type="ARBA" id="ARBA00022695"/>
    </source>
</evidence>
<keyword evidence="6 8" id="KW-0511">Multifunctional enzyme</keyword>
<comment type="domain">
    <text evidence="8">Has four distinct domains: an N-terminal nucleotidyltransferase (NT) domain responsible for UTase activity, a central HD domain that encodes UR activity, and two C-terminal ACT domains that seem to have a role in glutamine sensing.</text>
</comment>
<evidence type="ECO:0000256" key="4">
    <source>
        <dbReference type="ARBA" id="ARBA00022801"/>
    </source>
</evidence>
<keyword evidence="4 8" id="KW-0378">Hydrolase</keyword>
<feature type="domain" description="ACT" evidence="9">
    <location>
        <begin position="709"/>
        <end position="796"/>
    </location>
</feature>
<organism evidence="11 12">
    <name type="scientific">Reinekea thalattae</name>
    <dbReference type="NCBI Taxonomy" id="2593301"/>
    <lineage>
        <taxon>Bacteria</taxon>
        <taxon>Pseudomonadati</taxon>
        <taxon>Pseudomonadota</taxon>
        <taxon>Gammaproteobacteria</taxon>
        <taxon>Oceanospirillales</taxon>
        <taxon>Saccharospirillaceae</taxon>
        <taxon>Reinekea</taxon>
    </lineage>
</organism>
<gene>
    <name evidence="8 11" type="primary">glnD</name>
    <name evidence="11" type="ORF">FME95_05985</name>
</gene>
<comment type="function">
    <text evidence="8">Modifies, by uridylylation and deuridylylation, the PII regulatory proteins (GlnB and homologs), in response to the nitrogen status of the cell that GlnD senses through the glutamine level. Under low glutamine levels, catalyzes the conversion of the PII proteins and UTP to PII-UMP and PPi, while under higher glutamine levels, GlnD hydrolyzes PII-UMP to PII and UMP (deuridylylation). Thus, controls uridylylation state and activity of the PII proteins, and plays an important role in the regulation of nitrogen metabolism.</text>
</comment>
<dbReference type="Gene3D" id="3.30.460.10">
    <property type="entry name" value="Beta Polymerase, domain 2"/>
    <property type="match status" value="1"/>
</dbReference>
<dbReference type="OrthoDB" id="9758038at2"/>
<feature type="region of interest" description="Uridylyltransferase" evidence="8">
    <location>
        <begin position="1"/>
        <end position="346"/>
    </location>
</feature>
<evidence type="ECO:0000256" key="7">
    <source>
        <dbReference type="ARBA" id="ARBA00047968"/>
    </source>
</evidence>
<dbReference type="Proteomes" id="UP000321764">
    <property type="component" value="Unassembled WGS sequence"/>
</dbReference>
<name>A0A5C8Z7M3_9GAMM</name>
<comment type="activity regulation">
    <text evidence="8">Uridylyltransferase (UTase) activity is inhibited by glutamine, while glutamine activates uridylyl-removing (UR) activity.</text>
</comment>
<dbReference type="RefSeq" id="WP_147713484.1">
    <property type="nucleotide sequence ID" value="NZ_VKAD01000001.1"/>
</dbReference>
<feature type="domain" description="HD" evidence="10">
    <location>
        <begin position="465"/>
        <end position="587"/>
    </location>
</feature>
<keyword evidence="5 8" id="KW-0460">Magnesium</keyword>
<evidence type="ECO:0000256" key="6">
    <source>
        <dbReference type="ARBA" id="ARBA00023268"/>
    </source>
</evidence>
<keyword evidence="3" id="KW-0677">Repeat</keyword>
<dbReference type="InterPro" id="IPR045865">
    <property type="entry name" value="ACT-like_dom_sf"/>
</dbReference>
<comment type="catalytic activity">
    <reaction evidence="7">
        <text>guanosine 3',5'-bis(diphosphate) + H2O = GDP + diphosphate + H(+)</text>
        <dbReference type="Rhea" id="RHEA:14253"/>
        <dbReference type="ChEBI" id="CHEBI:15377"/>
        <dbReference type="ChEBI" id="CHEBI:15378"/>
        <dbReference type="ChEBI" id="CHEBI:33019"/>
        <dbReference type="ChEBI" id="CHEBI:58189"/>
        <dbReference type="ChEBI" id="CHEBI:77828"/>
        <dbReference type="EC" id="3.1.7.2"/>
    </reaction>
</comment>
<dbReference type="Gene3D" id="1.10.3090.10">
    <property type="entry name" value="cca-adding enzyme, domain 2"/>
    <property type="match status" value="1"/>
</dbReference>
<dbReference type="PROSITE" id="PS51831">
    <property type="entry name" value="HD"/>
    <property type="match status" value="1"/>
</dbReference>
<dbReference type="Pfam" id="PF01966">
    <property type="entry name" value="HD"/>
    <property type="match status" value="1"/>
</dbReference>
<dbReference type="PROSITE" id="PS51671">
    <property type="entry name" value="ACT"/>
    <property type="match status" value="2"/>
</dbReference>
<comment type="catalytic activity">
    <reaction evidence="8">
        <text>[protein-PII]-uridylyl-L-tyrosine + H2O = [protein-PII]-L-tyrosine + UMP + H(+)</text>
        <dbReference type="Rhea" id="RHEA:48600"/>
        <dbReference type="Rhea" id="RHEA-COMP:12147"/>
        <dbReference type="Rhea" id="RHEA-COMP:12148"/>
        <dbReference type="ChEBI" id="CHEBI:15377"/>
        <dbReference type="ChEBI" id="CHEBI:15378"/>
        <dbReference type="ChEBI" id="CHEBI:46858"/>
        <dbReference type="ChEBI" id="CHEBI:57865"/>
        <dbReference type="ChEBI" id="CHEBI:90602"/>
    </reaction>
</comment>
<dbReference type="InterPro" id="IPR002934">
    <property type="entry name" value="Polymerase_NTP_transf_dom"/>
</dbReference>
<comment type="similarity">
    <text evidence="8">Belongs to the GlnD family.</text>
</comment>
<dbReference type="Pfam" id="PF08335">
    <property type="entry name" value="GlnD_UR_UTase"/>
    <property type="match status" value="1"/>
</dbReference>
<dbReference type="GO" id="GO:0008773">
    <property type="term" value="F:[protein-PII] uridylyltransferase activity"/>
    <property type="evidence" value="ECO:0007669"/>
    <property type="project" value="UniProtKB-UniRule"/>
</dbReference>
<dbReference type="InterPro" id="IPR010043">
    <property type="entry name" value="UTase/UR"/>
</dbReference>